<dbReference type="Pfam" id="PF16653">
    <property type="entry name" value="Sacchrp_dh_C"/>
    <property type="match status" value="1"/>
</dbReference>
<dbReference type="OrthoDB" id="973788at2"/>
<keyword evidence="1" id="KW-0521">NADP</keyword>
<dbReference type="Gene3D" id="3.30.360.10">
    <property type="entry name" value="Dihydrodipicolinate Reductase, domain 2"/>
    <property type="match status" value="1"/>
</dbReference>
<dbReference type="FunFam" id="3.30.360.10:FF:000008">
    <property type="entry name" value="Alpha-aminoadipic semialdehyde synthase, mitochondrial"/>
    <property type="match status" value="1"/>
</dbReference>
<name>A0A4R6UK82_9GAMM</name>
<evidence type="ECO:0000256" key="2">
    <source>
        <dbReference type="ARBA" id="ARBA00023002"/>
    </source>
</evidence>
<dbReference type="SUPFAM" id="SSF55347">
    <property type="entry name" value="Glyceraldehyde-3-phosphate dehydrogenase-like, C-terminal domain"/>
    <property type="match status" value="1"/>
</dbReference>
<dbReference type="InterPro" id="IPR036291">
    <property type="entry name" value="NAD(P)-bd_dom_sf"/>
</dbReference>
<dbReference type="InterPro" id="IPR005097">
    <property type="entry name" value="Sacchrp_dh_NADP-bd"/>
</dbReference>
<keyword evidence="2" id="KW-0560">Oxidoreductase</keyword>
<dbReference type="Pfam" id="PF03435">
    <property type="entry name" value="Sacchrp_dh_NADP"/>
    <property type="match status" value="1"/>
</dbReference>
<evidence type="ECO:0000256" key="1">
    <source>
        <dbReference type="ARBA" id="ARBA00022857"/>
    </source>
</evidence>
<dbReference type="EMBL" id="SNYM01000028">
    <property type="protein sequence ID" value="TDQ43614.1"/>
    <property type="molecule type" value="Genomic_DNA"/>
</dbReference>
<organism evidence="5 6">
    <name type="scientific">Permianibacter aggregans</name>
    <dbReference type="NCBI Taxonomy" id="1510150"/>
    <lineage>
        <taxon>Bacteria</taxon>
        <taxon>Pseudomonadati</taxon>
        <taxon>Pseudomonadota</taxon>
        <taxon>Gammaproteobacteria</taxon>
        <taxon>Pseudomonadales</taxon>
        <taxon>Pseudomonadaceae</taxon>
        <taxon>Permianibacter</taxon>
    </lineage>
</organism>
<dbReference type="FunFam" id="3.40.50.720:FF:000072">
    <property type="entry name" value="Saccharopine dehydrogenase [NADP(+), L-glutamate-forming]"/>
    <property type="match status" value="1"/>
</dbReference>
<feature type="domain" description="Saccharopine dehydrogenase-like C-terminal" evidence="4">
    <location>
        <begin position="123"/>
        <end position="423"/>
    </location>
</feature>
<dbReference type="AlphaFoldDB" id="A0A4R6UK82"/>
<gene>
    <name evidence="5" type="ORF">EV696_12813</name>
</gene>
<evidence type="ECO:0000259" key="4">
    <source>
        <dbReference type="Pfam" id="PF16653"/>
    </source>
</evidence>
<reference evidence="5 6" key="1">
    <citation type="submission" date="2019-03" db="EMBL/GenBank/DDBJ databases">
        <title>Genomic Encyclopedia of Type Strains, Phase IV (KMG-IV): sequencing the most valuable type-strain genomes for metagenomic binning, comparative biology and taxonomic classification.</title>
        <authorList>
            <person name="Goeker M."/>
        </authorList>
    </citation>
    <scope>NUCLEOTIDE SEQUENCE [LARGE SCALE GENOMIC DNA]</scope>
    <source>
        <strain evidence="5 6">DSM 103792</strain>
    </source>
</reference>
<dbReference type="Gene3D" id="3.40.50.720">
    <property type="entry name" value="NAD(P)-binding Rossmann-like Domain"/>
    <property type="match status" value="1"/>
</dbReference>
<dbReference type="Proteomes" id="UP000295375">
    <property type="component" value="Unassembled WGS sequence"/>
</dbReference>
<keyword evidence="6" id="KW-1185">Reference proteome</keyword>
<dbReference type="GO" id="GO:0019878">
    <property type="term" value="P:lysine biosynthetic process via aminoadipic acid"/>
    <property type="evidence" value="ECO:0007669"/>
    <property type="project" value="TreeGrafter"/>
</dbReference>
<evidence type="ECO:0000313" key="6">
    <source>
        <dbReference type="Proteomes" id="UP000295375"/>
    </source>
</evidence>
<feature type="domain" description="Saccharopine dehydrogenase NADP binding" evidence="3">
    <location>
        <begin position="4"/>
        <end position="119"/>
    </location>
</feature>
<dbReference type="GO" id="GO:0004753">
    <property type="term" value="F:saccharopine dehydrogenase activity"/>
    <property type="evidence" value="ECO:0007669"/>
    <property type="project" value="TreeGrafter"/>
</dbReference>
<dbReference type="PANTHER" id="PTHR11133:SF22">
    <property type="entry name" value="ALPHA-AMINOADIPIC SEMIALDEHYDE SYNTHASE, MITOCHONDRIAL"/>
    <property type="match status" value="1"/>
</dbReference>
<evidence type="ECO:0000259" key="3">
    <source>
        <dbReference type="Pfam" id="PF03435"/>
    </source>
</evidence>
<dbReference type="RefSeq" id="WP_133593551.1">
    <property type="nucleotide sequence ID" value="NZ_CP037953.1"/>
</dbReference>
<dbReference type="Gene3D" id="1.10.1870.10">
    <property type="entry name" value="Domain 3, Saccharopine reductase"/>
    <property type="match status" value="1"/>
</dbReference>
<accession>A0A4R6UK82</accession>
<dbReference type="SUPFAM" id="SSF51735">
    <property type="entry name" value="NAD(P)-binding Rossmann-fold domains"/>
    <property type="match status" value="1"/>
</dbReference>
<comment type="caution">
    <text evidence="5">The sequence shown here is derived from an EMBL/GenBank/DDBJ whole genome shotgun (WGS) entry which is preliminary data.</text>
</comment>
<protein>
    <submittedName>
        <fullName evidence="5">Saccharopine dehydrogenase (NADP+, L-glutamate forming)</fullName>
    </submittedName>
</protein>
<dbReference type="PANTHER" id="PTHR11133">
    <property type="entry name" value="SACCHAROPINE DEHYDROGENASE"/>
    <property type="match status" value="1"/>
</dbReference>
<dbReference type="InterPro" id="IPR032095">
    <property type="entry name" value="Sacchrp_dh-like_C"/>
</dbReference>
<proteinExistence type="predicted"/>
<sequence>MARILVLGAGFVAGPLVSVLMRDPKNELTLASQFLREAEKLAAGRSRVNAAEVNVQDASQLGQLVADHDVVVSLVPYQFHVLVARQCIAHRRHLVTASYENAEIKALNAEAKSVGITILNEIGLDPGIDHLSAMKIIDEVHAEHGKVLAFESWCGGLPSPTSNNNPFGYKFSWAPRSVLQALLNSATYLKDGELIHIPAENLLRNPVALQVDEHLQLEGYPNRDSVGYREVYGLREVQTMLRGTLRYPGFCAMLDECKAVGLLDVTPNAMLQPGQPPVSWNDWLAAAMTVNNIKVLSLETEQALAWLGMRGEQPMPQVGTVIDAFCQELLAKLRYAPGETDMVVLQHRFLIQRSNGEREWRYSTLICEGEPNGPTAMAKTVGIPCALAVQLLLDGGIARRGSILPVTPEIYQPILAQLGNEGIRCEESVLMA</sequence>
<dbReference type="InterPro" id="IPR051168">
    <property type="entry name" value="AASS"/>
</dbReference>
<evidence type="ECO:0000313" key="5">
    <source>
        <dbReference type="EMBL" id="TDQ43614.1"/>
    </source>
</evidence>
<dbReference type="GO" id="GO:0005737">
    <property type="term" value="C:cytoplasm"/>
    <property type="evidence" value="ECO:0007669"/>
    <property type="project" value="TreeGrafter"/>
</dbReference>